<dbReference type="PANTHER" id="PTHR22916:SF64">
    <property type="entry name" value="TRANSFERASE, PUTATIVE-RELATED"/>
    <property type="match status" value="1"/>
</dbReference>
<dbReference type="SUPFAM" id="SSF53448">
    <property type="entry name" value="Nucleotide-diphospho-sugar transferases"/>
    <property type="match status" value="1"/>
</dbReference>
<reference evidence="2" key="1">
    <citation type="journal article" date="2015" name="Nature">
        <title>Complex archaea that bridge the gap between prokaryotes and eukaryotes.</title>
        <authorList>
            <person name="Spang A."/>
            <person name="Saw J.H."/>
            <person name="Jorgensen S.L."/>
            <person name="Zaremba-Niedzwiedzka K."/>
            <person name="Martijn J."/>
            <person name="Lind A.E."/>
            <person name="van Eijk R."/>
            <person name="Schleper C."/>
            <person name="Guy L."/>
            <person name="Ettema T.J."/>
        </authorList>
    </citation>
    <scope>NUCLEOTIDE SEQUENCE</scope>
</reference>
<proteinExistence type="predicted"/>
<evidence type="ECO:0000313" key="2">
    <source>
        <dbReference type="EMBL" id="KKN59587.1"/>
    </source>
</evidence>
<dbReference type="PANTHER" id="PTHR22916">
    <property type="entry name" value="GLYCOSYLTRANSFERASE"/>
    <property type="match status" value="1"/>
</dbReference>
<organism evidence="2">
    <name type="scientific">marine sediment metagenome</name>
    <dbReference type="NCBI Taxonomy" id="412755"/>
    <lineage>
        <taxon>unclassified sequences</taxon>
        <taxon>metagenomes</taxon>
        <taxon>ecological metagenomes</taxon>
    </lineage>
</organism>
<dbReference type="AlphaFoldDB" id="A0A0F9SBD0"/>
<feature type="domain" description="Glycosyltransferase 2-like" evidence="1">
    <location>
        <begin position="19"/>
        <end position="127"/>
    </location>
</feature>
<name>A0A0F9SBD0_9ZZZZ</name>
<gene>
    <name evidence="2" type="ORF">LCGC14_0540500</name>
</gene>
<dbReference type="EMBL" id="LAZR01000721">
    <property type="protein sequence ID" value="KKN59587.1"/>
    <property type="molecule type" value="Genomic_DNA"/>
</dbReference>
<dbReference type="Gene3D" id="3.90.550.10">
    <property type="entry name" value="Spore Coat Polysaccharide Biosynthesis Protein SpsA, Chain A"/>
    <property type="match status" value="1"/>
</dbReference>
<evidence type="ECO:0000259" key="1">
    <source>
        <dbReference type="Pfam" id="PF00535"/>
    </source>
</evidence>
<dbReference type="InterPro" id="IPR029044">
    <property type="entry name" value="Nucleotide-diphossugar_trans"/>
</dbReference>
<protein>
    <recommendedName>
        <fullName evidence="1">Glycosyltransferase 2-like domain-containing protein</fullName>
    </recommendedName>
</protein>
<sequence>MAKVSVIWVYHAVGQHKADLAKFCFERLLMTIPKDTEVIIVNNCDKDIEYYKKKSDIYIQSPRNSLGLARNLGFAKSSGEYIVFMDSDVFTMPDWLKFCVRLIDMHPEHKLISSPIYTDAHVWNNKYQAGKLSGHLLNLRSGSPCFMLQRRDVGVIGAFREGDGNSGDGGDFTDRQIRAGYKVILTKRQRAFHLGHKKIL</sequence>
<dbReference type="CDD" id="cd00761">
    <property type="entry name" value="Glyco_tranf_GTA_type"/>
    <property type="match status" value="1"/>
</dbReference>
<comment type="caution">
    <text evidence="2">The sequence shown here is derived from an EMBL/GenBank/DDBJ whole genome shotgun (WGS) entry which is preliminary data.</text>
</comment>
<dbReference type="InterPro" id="IPR001173">
    <property type="entry name" value="Glyco_trans_2-like"/>
</dbReference>
<dbReference type="Pfam" id="PF00535">
    <property type="entry name" value="Glycos_transf_2"/>
    <property type="match status" value="1"/>
</dbReference>
<accession>A0A0F9SBD0</accession>